<evidence type="ECO:0000313" key="14">
    <source>
        <dbReference type="Proteomes" id="UP000238358"/>
    </source>
</evidence>
<dbReference type="GO" id="GO:0003955">
    <property type="term" value="F:NAD(P)H dehydrogenase (quinone) activity"/>
    <property type="evidence" value="ECO:0007669"/>
    <property type="project" value="TreeGrafter"/>
</dbReference>
<dbReference type="Proteomes" id="UP000238358">
    <property type="component" value="Chromosome"/>
</dbReference>
<evidence type="ECO:0000256" key="6">
    <source>
        <dbReference type="ARBA" id="ARBA00023157"/>
    </source>
</evidence>
<feature type="binding site" evidence="8">
    <location>
        <begin position="181"/>
        <end position="188"/>
    </location>
    <ligand>
        <name>NAD(+)</name>
        <dbReference type="ChEBI" id="CHEBI:57540"/>
    </ligand>
</feature>
<dbReference type="SUPFAM" id="SSF55424">
    <property type="entry name" value="FAD/NAD-linked reductases, dimerisation (C-terminal) domain"/>
    <property type="match status" value="1"/>
</dbReference>
<dbReference type="InterPro" id="IPR001100">
    <property type="entry name" value="Pyr_nuc-diS_OxRdtase"/>
</dbReference>
<dbReference type="InterPro" id="IPR012999">
    <property type="entry name" value="Pyr_OxRdtase_I_AS"/>
</dbReference>
<feature type="binding site" evidence="8">
    <location>
        <position position="273"/>
    </location>
    <ligand>
        <name>NAD(+)</name>
        <dbReference type="ChEBI" id="CHEBI:57540"/>
    </ligand>
</feature>
<feature type="domain" description="FAD/NAD(P)-binding" evidence="12">
    <location>
        <begin position="4"/>
        <end position="325"/>
    </location>
</feature>
<keyword evidence="5 10" id="KW-0560">Oxidoreductase</keyword>
<dbReference type="GO" id="GO:0016668">
    <property type="term" value="F:oxidoreductase activity, acting on a sulfur group of donors, NAD(P) as acceptor"/>
    <property type="evidence" value="ECO:0007669"/>
    <property type="project" value="InterPro"/>
</dbReference>
<keyword evidence="8" id="KW-0547">Nucleotide-binding</keyword>
<dbReference type="EMBL" id="CP027569">
    <property type="protein sequence ID" value="AVO27788.1"/>
    <property type="molecule type" value="Genomic_DNA"/>
</dbReference>
<keyword evidence="4" id="KW-0521">NADP</keyword>
<evidence type="ECO:0000256" key="10">
    <source>
        <dbReference type="RuleBase" id="RU003691"/>
    </source>
</evidence>
<feature type="disulfide bond" description="Redox-active" evidence="9">
    <location>
        <begin position="40"/>
        <end position="45"/>
    </location>
</feature>
<sequence>MKKYDVIVIGTGAANIVTDAALAQGLQVAVIERGRFGGTCLNRGCIPTKVMVTAANRIREIREGNRIGVLADNVRLDWDMLSKRLWEKVDESPAIQGYYDQFPNVDTFNGTASFVDNHTVAIALNDGTSVTLTGDKIFIATGGRTNIPALPGLAEAGYVTSESFFGPSYPKKPYQSLIIIGGGPIGCEFAHVFDAAGTKVTMVQHNVRLLPKEDPAVSAFILKQFQRYGMDIRLNKDTVSVSQRDGLKVLSFRDRTTGEEGEVAAEEILVAPGIRPMTELLHLENTDVRLDKRGYIETNEFLETTAENIWALGDVNGLAPFRHKANYEAEILAHNLFSGNAPETWRWADYDTVPAVTYTYPEAAHVGLTEEQALKKGYDVETAINHYSSSAKGYAMGYEPGDEDDGFIKLVVDKKTKFILGAHIVGPEASILIQPFINNLMSGTHVIRPVHEDIASPTAQALRAKPLTRTLDPKSVYTFSETMTPHPSLSEVVMWTRYYYEGK</sequence>
<dbReference type="InterPro" id="IPR016156">
    <property type="entry name" value="FAD/NAD-linked_Rdtase_dimer_sf"/>
</dbReference>
<dbReference type="Pfam" id="PF02852">
    <property type="entry name" value="Pyr_redox_dim"/>
    <property type="match status" value="1"/>
</dbReference>
<dbReference type="RefSeq" id="WP_027895220.1">
    <property type="nucleotide sequence ID" value="NZ_CP027569.1"/>
</dbReference>
<dbReference type="Gene3D" id="3.50.50.60">
    <property type="entry name" value="FAD/NAD(P)-binding domain"/>
    <property type="match status" value="2"/>
</dbReference>
<evidence type="ECO:0000259" key="12">
    <source>
        <dbReference type="Pfam" id="PF07992"/>
    </source>
</evidence>
<comment type="similarity">
    <text evidence="1 10">Belongs to the class-I pyridine nucleotide-disulfide oxidoreductase family.</text>
</comment>
<evidence type="ECO:0000256" key="9">
    <source>
        <dbReference type="PIRSR" id="PIRSR000350-4"/>
    </source>
</evidence>
<dbReference type="OrthoDB" id="9807946at2"/>
<evidence type="ECO:0000313" key="13">
    <source>
        <dbReference type="EMBL" id="AVO27788.1"/>
    </source>
</evidence>
<reference evidence="13 14" key="1">
    <citation type="journal article" date="2018" name="Genome Announc.">
        <title>Complete genomes of two Megasphaera elsdenii strains, NCIMB 702410 and ATCC 25940.</title>
        <authorList>
            <person name="Hatmaker E.A."/>
            <person name="O'Dell K."/>
            <person name="Riley L.A."/>
            <person name="Klingeman D.M."/>
            <person name="Guss A.M."/>
        </authorList>
    </citation>
    <scope>NUCLEOTIDE SEQUENCE [LARGE SCALE GENOMIC DNA]</scope>
    <source>
        <strain evidence="13 14">NCIMB702410</strain>
    </source>
</reference>
<dbReference type="SUPFAM" id="SSF51905">
    <property type="entry name" value="FAD/NAD(P)-binding domain"/>
    <property type="match status" value="1"/>
</dbReference>
<evidence type="ECO:0000256" key="8">
    <source>
        <dbReference type="PIRSR" id="PIRSR000350-3"/>
    </source>
</evidence>
<keyword evidence="8" id="KW-0520">NAD</keyword>
<dbReference type="PIRSF" id="PIRSF000350">
    <property type="entry name" value="Mercury_reductase_MerA"/>
    <property type="match status" value="1"/>
</dbReference>
<dbReference type="InterPro" id="IPR004099">
    <property type="entry name" value="Pyr_nucl-diS_OxRdtase_dimer"/>
</dbReference>
<name>A0A2S0M8I6_MEGEL</name>
<feature type="binding site" evidence="8">
    <location>
        <position position="49"/>
    </location>
    <ligand>
        <name>FAD</name>
        <dbReference type="ChEBI" id="CHEBI:57692"/>
    </ligand>
</feature>
<dbReference type="PANTHER" id="PTHR43014">
    <property type="entry name" value="MERCURIC REDUCTASE"/>
    <property type="match status" value="1"/>
</dbReference>
<comment type="cofactor">
    <cofactor evidence="8">
        <name>FAD</name>
        <dbReference type="ChEBI" id="CHEBI:57692"/>
    </cofactor>
    <text evidence="8">Binds 1 FAD per subunit.</text>
</comment>
<dbReference type="InterPro" id="IPR036188">
    <property type="entry name" value="FAD/NAD-bd_sf"/>
</dbReference>
<dbReference type="PRINTS" id="PR00368">
    <property type="entry name" value="FADPNR"/>
</dbReference>
<dbReference type="PROSITE" id="PS00076">
    <property type="entry name" value="PYRIDINE_REDOX_1"/>
    <property type="match status" value="1"/>
</dbReference>
<organism evidence="13 14">
    <name type="scientific">Megasphaera elsdenii</name>
    <dbReference type="NCBI Taxonomy" id="907"/>
    <lineage>
        <taxon>Bacteria</taxon>
        <taxon>Bacillati</taxon>
        <taxon>Bacillota</taxon>
        <taxon>Negativicutes</taxon>
        <taxon>Veillonellales</taxon>
        <taxon>Veillonellaceae</taxon>
        <taxon>Megasphaera</taxon>
    </lineage>
</organism>
<dbReference type="Pfam" id="PF07992">
    <property type="entry name" value="Pyr_redox_2"/>
    <property type="match status" value="1"/>
</dbReference>
<feature type="domain" description="Pyridine nucleotide-disulphide oxidoreductase dimerisation" evidence="11">
    <location>
        <begin position="353"/>
        <end position="446"/>
    </location>
</feature>
<evidence type="ECO:0000256" key="5">
    <source>
        <dbReference type="ARBA" id="ARBA00023002"/>
    </source>
</evidence>
<keyword evidence="2 10" id="KW-0285">Flavoprotein</keyword>
<proteinExistence type="inferred from homology"/>
<keyword evidence="6" id="KW-1015">Disulfide bond</keyword>
<dbReference type="Gene3D" id="3.30.390.30">
    <property type="match status" value="1"/>
</dbReference>
<evidence type="ECO:0000256" key="7">
    <source>
        <dbReference type="ARBA" id="ARBA00023284"/>
    </source>
</evidence>
<keyword evidence="3 8" id="KW-0274">FAD</keyword>
<dbReference type="InterPro" id="IPR023753">
    <property type="entry name" value="FAD/NAD-binding_dom"/>
</dbReference>
<evidence type="ECO:0000256" key="3">
    <source>
        <dbReference type="ARBA" id="ARBA00022827"/>
    </source>
</evidence>
<dbReference type="PANTHER" id="PTHR43014:SF4">
    <property type="entry name" value="PYRIDINE NUCLEOTIDE-DISULFIDE OXIDOREDUCTASE RCLA-RELATED"/>
    <property type="match status" value="1"/>
</dbReference>
<evidence type="ECO:0000256" key="2">
    <source>
        <dbReference type="ARBA" id="ARBA00022630"/>
    </source>
</evidence>
<keyword evidence="7 10" id="KW-0676">Redox-active center</keyword>
<protein>
    <submittedName>
        <fullName evidence="13">Dihydrolipoamide dehydrogenase</fullName>
    </submittedName>
</protein>
<accession>A0A2S0M8I6</accession>
<evidence type="ECO:0000256" key="4">
    <source>
        <dbReference type="ARBA" id="ARBA00022857"/>
    </source>
</evidence>
<dbReference type="GO" id="GO:0050660">
    <property type="term" value="F:flavin adenine dinucleotide binding"/>
    <property type="evidence" value="ECO:0007669"/>
    <property type="project" value="TreeGrafter"/>
</dbReference>
<dbReference type="AlphaFoldDB" id="A0A2S0M8I6"/>
<evidence type="ECO:0000256" key="1">
    <source>
        <dbReference type="ARBA" id="ARBA00007532"/>
    </source>
</evidence>
<dbReference type="PRINTS" id="PR00411">
    <property type="entry name" value="PNDRDTASEI"/>
</dbReference>
<gene>
    <name evidence="13" type="ORF">C6Y28_09260</name>
</gene>
<evidence type="ECO:0000259" key="11">
    <source>
        <dbReference type="Pfam" id="PF02852"/>
    </source>
</evidence>
<feature type="binding site" evidence="8">
    <location>
        <position position="314"/>
    </location>
    <ligand>
        <name>FAD</name>
        <dbReference type="ChEBI" id="CHEBI:57692"/>
    </ligand>
</feature>